<dbReference type="EMBL" id="PVTH01000004">
    <property type="protein sequence ID" value="PRY53380.1"/>
    <property type="molecule type" value="Genomic_DNA"/>
</dbReference>
<evidence type="ECO:0000256" key="1">
    <source>
        <dbReference type="ARBA" id="ARBA00022670"/>
    </source>
</evidence>
<keyword evidence="4" id="KW-0862">Zinc</keyword>
<keyword evidence="5" id="KW-0482">Metalloprotease</keyword>
<keyword evidence="8" id="KW-1185">Reference proteome</keyword>
<accession>A0A2T0U646</accession>
<evidence type="ECO:0000256" key="3">
    <source>
        <dbReference type="ARBA" id="ARBA00022801"/>
    </source>
</evidence>
<keyword evidence="3" id="KW-0378">Hydrolase</keyword>
<dbReference type="InterPro" id="IPR020891">
    <property type="entry name" value="UPF0758_CS"/>
</dbReference>
<keyword evidence="1" id="KW-0645">Protease</keyword>
<comment type="caution">
    <text evidence="7">The sequence shown here is derived from an EMBL/GenBank/DDBJ whole genome shotgun (WGS) entry which is preliminary data.</text>
</comment>
<evidence type="ECO:0000313" key="7">
    <source>
        <dbReference type="EMBL" id="PRY53380.1"/>
    </source>
</evidence>
<dbReference type="PROSITE" id="PS50249">
    <property type="entry name" value="MPN"/>
    <property type="match status" value="1"/>
</dbReference>
<dbReference type="InterPro" id="IPR037518">
    <property type="entry name" value="MPN"/>
</dbReference>
<proteinExistence type="predicted"/>
<organism evidence="7 8">
    <name type="scientific">Arcticibacter pallidicorallinus</name>
    <dbReference type="NCBI Taxonomy" id="1259464"/>
    <lineage>
        <taxon>Bacteria</taxon>
        <taxon>Pseudomonadati</taxon>
        <taxon>Bacteroidota</taxon>
        <taxon>Sphingobacteriia</taxon>
        <taxon>Sphingobacteriales</taxon>
        <taxon>Sphingobacteriaceae</taxon>
        <taxon>Arcticibacter</taxon>
    </lineage>
</organism>
<reference evidence="7 8" key="1">
    <citation type="submission" date="2018-03" db="EMBL/GenBank/DDBJ databases">
        <title>Genomic Encyclopedia of Type Strains, Phase III (KMG-III): the genomes of soil and plant-associated and newly described type strains.</title>
        <authorList>
            <person name="Whitman W."/>
        </authorList>
    </citation>
    <scope>NUCLEOTIDE SEQUENCE [LARGE SCALE GENOMIC DNA]</scope>
    <source>
        <strain evidence="7 8">CGMCC 1.9313</strain>
    </source>
</reference>
<evidence type="ECO:0000256" key="2">
    <source>
        <dbReference type="ARBA" id="ARBA00022723"/>
    </source>
</evidence>
<dbReference type="InterPro" id="IPR001405">
    <property type="entry name" value="UPF0758"/>
</dbReference>
<dbReference type="InterPro" id="IPR025657">
    <property type="entry name" value="RadC_JAB"/>
</dbReference>
<feature type="domain" description="MPN" evidence="6">
    <location>
        <begin position="26"/>
        <end position="151"/>
    </location>
</feature>
<protein>
    <submittedName>
        <fullName evidence="7">DNA repair protein RadC</fullName>
    </submittedName>
</protein>
<evidence type="ECO:0000256" key="4">
    <source>
        <dbReference type="ARBA" id="ARBA00022833"/>
    </source>
</evidence>
<dbReference type="PANTHER" id="PTHR30471:SF3">
    <property type="entry name" value="UPF0758 PROTEIN YEES-RELATED"/>
    <property type="match status" value="1"/>
</dbReference>
<dbReference type="AlphaFoldDB" id="A0A2T0U646"/>
<dbReference type="GO" id="GO:0046872">
    <property type="term" value="F:metal ion binding"/>
    <property type="evidence" value="ECO:0007669"/>
    <property type="project" value="UniProtKB-KW"/>
</dbReference>
<dbReference type="OrthoDB" id="9804482at2"/>
<dbReference type="GO" id="GO:0006508">
    <property type="term" value="P:proteolysis"/>
    <property type="evidence" value="ECO:0007669"/>
    <property type="project" value="UniProtKB-KW"/>
</dbReference>
<dbReference type="Proteomes" id="UP000238034">
    <property type="component" value="Unassembled WGS sequence"/>
</dbReference>
<name>A0A2T0U646_9SPHI</name>
<keyword evidence="2" id="KW-0479">Metal-binding</keyword>
<dbReference type="RefSeq" id="WP_106292942.1">
    <property type="nucleotide sequence ID" value="NZ_PVTH01000004.1"/>
</dbReference>
<evidence type="ECO:0000259" key="6">
    <source>
        <dbReference type="PROSITE" id="PS50249"/>
    </source>
</evidence>
<dbReference type="PROSITE" id="PS01302">
    <property type="entry name" value="UPF0758"/>
    <property type="match status" value="1"/>
</dbReference>
<dbReference type="CDD" id="cd08071">
    <property type="entry name" value="MPN_DUF2466"/>
    <property type="match status" value="1"/>
</dbReference>
<dbReference type="Pfam" id="PF04002">
    <property type="entry name" value="RadC"/>
    <property type="match status" value="1"/>
</dbReference>
<dbReference type="Gene3D" id="3.40.140.10">
    <property type="entry name" value="Cytidine Deaminase, domain 2"/>
    <property type="match status" value="1"/>
</dbReference>
<evidence type="ECO:0000256" key="5">
    <source>
        <dbReference type="ARBA" id="ARBA00023049"/>
    </source>
</evidence>
<evidence type="ECO:0000313" key="8">
    <source>
        <dbReference type="Proteomes" id="UP000238034"/>
    </source>
</evidence>
<gene>
    <name evidence="7" type="ORF">B0I27_104391</name>
</gene>
<dbReference type="GO" id="GO:0008237">
    <property type="term" value="F:metallopeptidase activity"/>
    <property type="evidence" value="ECO:0007669"/>
    <property type="project" value="UniProtKB-KW"/>
</dbReference>
<dbReference type="PANTHER" id="PTHR30471">
    <property type="entry name" value="DNA REPAIR PROTEIN RADC"/>
    <property type="match status" value="1"/>
</dbReference>
<sequence length="151" mass="16376">MEKINIKVAEIQLSYKPKFKLSELPIITQSTDAYLMLKSSWDEMKIGFLEEFKIILLNRANKVLGICPISLGGISGTIADPKLISATALKASASGIILAHNHPSGNLKPSQVDIQLTKKLVEAGKFLDLGIVDHLIIGSEGYLSFADEGLL</sequence>